<feature type="compositionally biased region" description="Basic and acidic residues" evidence="8">
    <location>
        <begin position="14"/>
        <end position="23"/>
    </location>
</feature>
<dbReference type="GO" id="GO:0005524">
    <property type="term" value="F:ATP binding"/>
    <property type="evidence" value="ECO:0007669"/>
    <property type="project" value="UniProtKB-KW"/>
</dbReference>
<dbReference type="PANTHER" id="PTHR48041">
    <property type="entry name" value="ABC TRANSPORTER G FAMILY MEMBER 28"/>
    <property type="match status" value="1"/>
</dbReference>
<keyword evidence="4" id="KW-0547">Nucleotide-binding</keyword>
<dbReference type="InterPro" id="IPR017871">
    <property type="entry name" value="ABC_transporter-like_CS"/>
</dbReference>
<name>A0AAX4NZM7_9CHLO</name>
<keyword evidence="12" id="KW-1185">Reference proteome</keyword>
<dbReference type="Pfam" id="PF00005">
    <property type="entry name" value="ABC_tran"/>
    <property type="match status" value="1"/>
</dbReference>
<feature type="region of interest" description="Disordered" evidence="8">
    <location>
        <begin position="1"/>
        <end position="34"/>
    </location>
</feature>
<evidence type="ECO:0000256" key="9">
    <source>
        <dbReference type="SAM" id="Phobius"/>
    </source>
</evidence>
<accession>A0AAX4NZM7</accession>
<dbReference type="GO" id="GO:0016887">
    <property type="term" value="F:ATP hydrolysis activity"/>
    <property type="evidence" value="ECO:0007669"/>
    <property type="project" value="InterPro"/>
</dbReference>
<keyword evidence="2" id="KW-0813">Transport</keyword>
<feature type="transmembrane region" description="Helical" evidence="9">
    <location>
        <begin position="570"/>
        <end position="594"/>
    </location>
</feature>
<feature type="transmembrane region" description="Helical" evidence="9">
    <location>
        <begin position="663"/>
        <end position="680"/>
    </location>
</feature>
<evidence type="ECO:0000256" key="4">
    <source>
        <dbReference type="ARBA" id="ARBA00022741"/>
    </source>
</evidence>
<evidence type="ECO:0000256" key="7">
    <source>
        <dbReference type="ARBA" id="ARBA00023136"/>
    </source>
</evidence>
<feature type="transmembrane region" description="Helical" evidence="9">
    <location>
        <begin position="638"/>
        <end position="657"/>
    </location>
</feature>
<protein>
    <submittedName>
        <fullName evidence="11">ABC transporter</fullName>
    </submittedName>
</protein>
<dbReference type="PROSITE" id="PS50893">
    <property type="entry name" value="ABC_TRANSPORTER_2"/>
    <property type="match status" value="1"/>
</dbReference>
<reference evidence="11 12" key="1">
    <citation type="submission" date="2024-03" db="EMBL/GenBank/DDBJ databases">
        <title>Complete genome sequence of the green alga Chloropicon roscoffensis RCC1871.</title>
        <authorList>
            <person name="Lemieux C."/>
            <person name="Pombert J.-F."/>
            <person name="Otis C."/>
            <person name="Turmel M."/>
        </authorList>
    </citation>
    <scope>NUCLEOTIDE SEQUENCE [LARGE SCALE GENOMIC DNA]</scope>
    <source>
        <strain evidence="11 12">RCC1871</strain>
    </source>
</reference>
<dbReference type="InterPro" id="IPR003439">
    <property type="entry name" value="ABC_transporter-like_ATP-bd"/>
</dbReference>
<dbReference type="PROSITE" id="PS00211">
    <property type="entry name" value="ABC_TRANSPORTER_1"/>
    <property type="match status" value="1"/>
</dbReference>
<gene>
    <name evidence="11" type="ORF">HKI87_02g11010</name>
</gene>
<dbReference type="InterPro" id="IPR013525">
    <property type="entry name" value="ABC2_TM"/>
</dbReference>
<feature type="region of interest" description="Disordered" evidence="8">
    <location>
        <begin position="384"/>
        <end position="419"/>
    </location>
</feature>
<dbReference type="Pfam" id="PF01061">
    <property type="entry name" value="ABC2_membrane"/>
    <property type="match status" value="1"/>
</dbReference>
<keyword evidence="6 9" id="KW-1133">Transmembrane helix</keyword>
<dbReference type="InterPro" id="IPR027417">
    <property type="entry name" value="P-loop_NTPase"/>
</dbReference>
<dbReference type="SMART" id="SM00382">
    <property type="entry name" value="AAA"/>
    <property type="match status" value="1"/>
</dbReference>
<evidence type="ECO:0000256" key="6">
    <source>
        <dbReference type="ARBA" id="ARBA00022989"/>
    </source>
</evidence>
<feature type="transmembrane region" description="Helical" evidence="9">
    <location>
        <begin position="606"/>
        <end position="626"/>
    </location>
</feature>
<feature type="compositionally biased region" description="Basic and acidic residues" evidence="8">
    <location>
        <begin position="399"/>
        <end position="419"/>
    </location>
</feature>
<evidence type="ECO:0000259" key="10">
    <source>
        <dbReference type="PROSITE" id="PS50893"/>
    </source>
</evidence>
<evidence type="ECO:0000256" key="8">
    <source>
        <dbReference type="SAM" id="MobiDB-lite"/>
    </source>
</evidence>
<evidence type="ECO:0000256" key="2">
    <source>
        <dbReference type="ARBA" id="ARBA00022448"/>
    </source>
</evidence>
<keyword evidence="5" id="KW-0067">ATP-binding</keyword>
<dbReference type="AlphaFoldDB" id="A0AAX4NZM7"/>
<feature type="transmembrane region" description="Helical" evidence="9">
    <location>
        <begin position="528"/>
        <end position="549"/>
    </location>
</feature>
<keyword evidence="7 9" id="KW-0472">Membrane</keyword>
<dbReference type="Proteomes" id="UP001472866">
    <property type="component" value="Chromosome 02"/>
</dbReference>
<feature type="transmembrane region" description="Helical" evidence="9">
    <location>
        <begin position="487"/>
        <end position="508"/>
    </location>
</feature>
<proteinExistence type="predicted"/>
<dbReference type="SUPFAM" id="SSF52540">
    <property type="entry name" value="P-loop containing nucleoside triphosphate hydrolases"/>
    <property type="match status" value="1"/>
</dbReference>
<dbReference type="PANTHER" id="PTHR48041:SF91">
    <property type="entry name" value="ABC TRANSPORTER G FAMILY MEMBER 28"/>
    <property type="match status" value="1"/>
</dbReference>
<evidence type="ECO:0000313" key="11">
    <source>
        <dbReference type="EMBL" id="WZN59575.1"/>
    </source>
</evidence>
<dbReference type="Gene3D" id="3.40.50.300">
    <property type="entry name" value="P-loop containing nucleotide triphosphate hydrolases"/>
    <property type="match status" value="1"/>
</dbReference>
<evidence type="ECO:0000313" key="12">
    <source>
        <dbReference type="Proteomes" id="UP001472866"/>
    </source>
</evidence>
<keyword evidence="3 9" id="KW-0812">Transmembrane</keyword>
<dbReference type="EMBL" id="CP151502">
    <property type="protein sequence ID" value="WZN59575.1"/>
    <property type="molecule type" value="Genomic_DNA"/>
</dbReference>
<sequence>MAVSGSPVSSEGKGSPRAEKDEVNNNTADASIRSAFGRASMDGKNYDPGQGITISLEGVSLVVEVSKDQAEDPKLGDSTASALAQSLKGLRSRARMLCKPKMKRTYKKSVLEGVTGTIGAGDMYALLGPSGAGKTTLLDVISRRKTVGQIGGVIRFDGKKISSLRLKTETAYIQQQDVLLGYFTVQEYILFHAFLKLPSWIPSKQKRERCSYAIEKLGLSKCRNCTIGEPLKRGVSGGERKRVCIALGLLTEPKCLFLDEPTSGLDSHISLEVMRVVRSLSNDGRTVICTIHQPSQVIYKLFDRLIVLQNGQVVYWGEGRAIAASFFESLGFPEEGYDNTAEFLLDVVSGAVRSNAGHFCHDLPGLFSASERCLSQSLRGVADVGSPASSLPSLPPVAEEGHSEGEGEEEGKISAADRKANYPEKVAGGNIASKLSRGQETSIESLTSLQDGAQRQSFHSSDGYANGCLRELWVLISFKARAHFKDAHFLGTRVFCPLIFSLILASFWGTKITDPNEISTGRVIELAGLLFIIIGTNAFMTTFFVPAIMEERPVFIKERHDACYRVSSYVLHKVIIEAIANVPAVILFSVPIYFATPLLNHPNQFFFFMLTLFTLNICSSMLALAVASICPSMEIAGALVPAILSLCALAGGFLKPFYTLPVWWQWFSVVDFIAWAYSALMMNQYDGQTWWYCQPPTDISSFLTGGSGGGEDGLAGALSLLGDDGQFDAKCIHTTTVDEFVTLDLNQCLLPVAVQVAQSCFPSDFQIPQILGCETICAPIFGESVLKWAQLEWRFNRWISLAILAGQVPLFFGIFYLATRFVKHESR</sequence>
<comment type="subcellular location">
    <subcellularLocation>
        <location evidence="1">Membrane</location>
        <topology evidence="1">Multi-pass membrane protein</topology>
    </subcellularLocation>
</comment>
<evidence type="ECO:0000256" key="3">
    <source>
        <dbReference type="ARBA" id="ARBA00022692"/>
    </source>
</evidence>
<feature type="domain" description="ABC transporter" evidence="10">
    <location>
        <begin position="92"/>
        <end position="335"/>
    </location>
</feature>
<dbReference type="InterPro" id="IPR003593">
    <property type="entry name" value="AAA+_ATPase"/>
</dbReference>
<dbReference type="GO" id="GO:0016020">
    <property type="term" value="C:membrane"/>
    <property type="evidence" value="ECO:0007669"/>
    <property type="project" value="UniProtKB-SubCell"/>
</dbReference>
<dbReference type="GO" id="GO:0140359">
    <property type="term" value="F:ABC-type transporter activity"/>
    <property type="evidence" value="ECO:0007669"/>
    <property type="project" value="InterPro"/>
</dbReference>
<dbReference type="InterPro" id="IPR050352">
    <property type="entry name" value="ABCG_transporters"/>
</dbReference>
<evidence type="ECO:0000256" key="1">
    <source>
        <dbReference type="ARBA" id="ARBA00004141"/>
    </source>
</evidence>
<organism evidence="11 12">
    <name type="scientific">Chloropicon roscoffensis</name>
    <dbReference type="NCBI Taxonomy" id="1461544"/>
    <lineage>
        <taxon>Eukaryota</taxon>
        <taxon>Viridiplantae</taxon>
        <taxon>Chlorophyta</taxon>
        <taxon>Chloropicophyceae</taxon>
        <taxon>Chloropicales</taxon>
        <taxon>Chloropicaceae</taxon>
        <taxon>Chloropicon</taxon>
    </lineage>
</organism>
<evidence type="ECO:0000256" key="5">
    <source>
        <dbReference type="ARBA" id="ARBA00022840"/>
    </source>
</evidence>
<feature type="transmembrane region" description="Helical" evidence="9">
    <location>
        <begin position="798"/>
        <end position="818"/>
    </location>
</feature>